<feature type="coiled-coil region" evidence="3">
    <location>
        <begin position="62"/>
        <end position="96"/>
    </location>
</feature>
<organism evidence="5 6">
    <name type="scientific">Iphiclides podalirius</name>
    <name type="common">scarce swallowtail</name>
    <dbReference type="NCBI Taxonomy" id="110791"/>
    <lineage>
        <taxon>Eukaryota</taxon>
        <taxon>Metazoa</taxon>
        <taxon>Ecdysozoa</taxon>
        <taxon>Arthropoda</taxon>
        <taxon>Hexapoda</taxon>
        <taxon>Insecta</taxon>
        <taxon>Pterygota</taxon>
        <taxon>Neoptera</taxon>
        <taxon>Endopterygota</taxon>
        <taxon>Lepidoptera</taxon>
        <taxon>Glossata</taxon>
        <taxon>Ditrysia</taxon>
        <taxon>Papilionoidea</taxon>
        <taxon>Papilionidae</taxon>
        <taxon>Papilioninae</taxon>
        <taxon>Iphiclides</taxon>
    </lineage>
</organism>
<comment type="subcellular location">
    <subcellularLocation>
        <location evidence="1">Cytoplasm</location>
    </subcellularLocation>
</comment>
<dbReference type="Proteomes" id="UP000837857">
    <property type="component" value="Chromosome 22"/>
</dbReference>
<dbReference type="Pfam" id="PF03148">
    <property type="entry name" value="Tektin"/>
    <property type="match status" value="1"/>
</dbReference>
<evidence type="ECO:0000256" key="2">
    <source>
        <dbReference type="ARBA" id="ARBA00022490"/>
    </source>
</evidence>
<feature type="compositionally biased region" description="Polar residues" evidence="4">
    <location>
        <begin position="188"/>
        <end position="206"/>
    </location>
</feature>
<evidence type="ECO:0008006" key="7">
    <source>
        <dbReference type="Google" id="ProtNLM"/>
    </source>
</evidence>
<keyword evidence="6" id="KW-1185">Reference proteome</keyword>
<evidence type="ECO:0000256" key="3">
    <source>
        <dbReference type="SAM" id="Coils"/>
    </source>
</evidence>
<dbReference type="EMBL" id="OW152834">
    <property type="protein sequence ID" value="CAH2055755.1"/>
    <property type="molecule type" value="Genomic_DNA"/>
</dbReference>
<evidence type="ECO:0000256" key="1">
    <source>
        <dbReference type="ARBA" id="ARBA00004496"/>
    </source>
</evidence>
<sequence>MFLFKRGGNCGSETCNYDTSEDSLIFDKVRAERVQLSITAQAYGTTVESALRRRLHSNVIKLQDLDWQREEVIRDSKSLENELEQTERSIHDTIDRRKVVEGRLAGRSSRPLKEQTVDQVSYQLRAELGKLRKFTNDLRINRENIISLQNHLRNGLEHIECCAEDIMYVVRIDQDRLQARSVHENRTTDNSINTAPINPASYNSDRQTNFTLEAIKEESEYDL</sequence>
<protein>
    <recommendedName>
        <fullName evidence="7">Tektin</fullName>
    </recommendedName>
</protein>
<accession>A0ABN8IHL5</accession>
<evidence type="ECO:0000256" key="4">
    <source>
        <dbReference type="SAM" id="MobiDB-lite"/>
    </source>
</evidence>
<feature type="non-terminal residue" evidence="5">
    <location>
        <position position="223"/>
    </location>
</feature>
<gene>
    <name evidence="5" type="ORF">IPOD504_LOCUS9074</name>
</gene>
<reference evidence="5" key="1">
    <citation type="submission" date="2022-03" db="EMBL/GenBank/DDBJ databases">
        <authorList>
            <person name="Martin H S."/>
        </authorList>
    </citation>
    <scope>NUCLEOTIDE SEQUENCE</scope>
</reference>
<name>A0ABN8IHL5_9NEOP</name>
<proteinExistence type="predicted"/>
<keyword evidence="3" id="KW-0175">Coiled coil</keyword>
<evidence type="ECO:0000313" key="5">
    <source>
        <dbReference type="EMBL" id="CAH2055755.1"/>
    </source>
</evidence>
<dbReference type="InterPro" id="IPR048256">
    <property type="entry name" value="Tektin-like"/>
</dbReference>
<feature type="region of interest" description="Disordered" evidence="4">
    <location>
        <begin position="183"/>
        <end position="206"/>
    </location>
</feature>
<evidence type="ECO:0000313" key="6">
    <source>
        <dbReference type="Proteomes" id="UP000837857"/>
    </source>
</evidence>
<keyword evidence="2" id="KW-0963">Cytoplasm</keyword>